<sequence>KKIPRPMNRWMLWSSPRRRGYQAKYPELTNQQVSTRMAEDYKKLSPEETNFLKKEADQAALIHSIMYPGYKFSPRKPGEKRRR</sequence>
<feature type="non-terminal residue" evidence="5">
    <location>
        <position position="83"/>
    </location>
</feature>
<protein>
    <recommendedName>
        <fullName evidence="4">HMG box domain-containing protein</fullName>
    </recommendedName>
</protein>
<evidence type="ECO:0000259" key="4">
    <source>
        <dbReference type="PROSITE" id="PS50118"/>
    </source>
</evidence>
<evidence type="ECO:0000256" key="1">
    <source>
        <dbReference type="ARBA" id="ARBA00023125"/>
    </source>
</evidence>
<dbReference type="PANTHER" id="PTHR10270">
    <property type="entry name" value="SOX TRANSCRIPTION FACTOR"/>
    <property type="match status" value="1"/>
</dbReference>
<keyword evidence="1 3" id="KW-0238">DNA-binding</keyword>
<accession>A0A6A6Q903</accession>
<dbReference type="InterPro" id="IPR009071">
    <property type="entry name" value="HMG_box_dom"/>
</dbReference>
<proteinExistence type="predicted"/>
<dbReference type="GO" id="GO:0000978">
    <property type="term" value="F:RNA polymerase II cis-regulatory region sequence-specific DNA binding"/>
    <property type="evidence" value="ECO:0007669"/>
    <property type="project" value="TreeGrafter"/>
</dbReference>
<keyword evidence="2" id="KW-0804">Transcription</keyword>
<dbReference type="Proteomes" id="UP000799750">
    <property type="component" value="Unassembled WGS sequence"/>
</dbReference>
<gene>
    <name evidence="5" type="ORF">BU16DRAFT_433196</name>
</gene>
<evidence type="ECO:0000313" key="6">
    <source>
        <dbReference type="Proteomes" id="UP000799750"/>
    </source>
</evidence>
<dbReference type="EMBL" id="MU004200">
    <property type="protein sequence ID" value="KAF2488918.1"/>
    <property type="molecule type" value="Genomic_DNA"/>
</dbReference>
<dbReference type="GO" id="GO:0001228">
    <property type="term" value="F:DNA-binding transcription activator activity, RNA polymerase II-specific"/>
    <property type="evidence" value="ECO:0007669"/>
    <property type="project" value="TreeGrafter"/>
</dbReference>
<evidence type="ECO:0000313" key="5">
    <source>
        <dbReference type="EMBL" id="KAF2488918.1"/>
    </source>
</evidence>
<feature type="non-terminal residue" evidence="5">
    <location>
        <position position="1"/>
    </location>
</feature>
<name>A0A6A6Q903_9PEZI</name>
<dbReference type="InterPro" id="IPR036910">
    <property type="entry name" value="HMG_box_dom_sf"/>
</dbReference>
<evidence type="ECO:0000256" key="3">
    <source>
        <dbReference type="PROSITE-ProRule" id="PRU00267"/>
    </source>
</evidence>
<dbReference type="AlphaFoldDB" id="A0A6A6Q903"/>
<feature type="domain" description="HMG box" evidence="4">
    <location>
        <begin position="3"/>
        <end position="71"/>
    </location>
</feature>
<dbReference type="InterPro" id="IPR050140">
    <property type="entry name" value="SRY-related_HMG-box_TF-like"/>
</dbReference>
<reference evidence="5" key="1">
    <citation type="journal article" date="2020" name="Stud. Mycol.">
        <title>101 Dothideomycetes genomes: a test case for predicting lifestyles and emergence of pathogens.</title>
        <authorList>
            <person name="Haridas S."/>
            <person name="Albert R."/>
            <person name="Binder M."/>
            <person name="Bloem J."/>
            <person name="Labutti K."/>
            <person name="Salamov A."/>
            <person name="Andreopoulos B."/>
            <person name="Baker S."/>
            <person name="Barry K."/>
            <person name="Bills G."/>
            <person name="Bluhm B."/>
            <person name="Cannon C."/>
            <person name="Castanera R."/>
            <person name="Culley D."/>
            <person name="Daum C."/>
            <person name="Ezra D."/>
            <person name="Gonzalez J."/>
            <person name="Henrissat B."/>
            <person name="Kuo A."/>
            <person name="Liang C."/>
            <person name="Lipzen A."/>
            <person name="Lutzoni F."/>
            <person name="Magnuson J."/>
            <person name="Mondo S."/>
            <person name="Nolan M."/>
            <person name="Ohm R."/>
            <person name="Pangilinan J."/>
            <person name="Park H.-J."/>
            <person name="Ramirez L."/>
            <person name="Alfaro M."/>
            <person name="Sun H."/>
            <person name="Tritt A."/>
            <person name="Yoshinaga Y."/>
            <person name="Zwiers L.-H."/>
            <person name="Turgeon B."/>
            <person name="Goodwin S."/>
            <person name="Spatafora J."/>
            <person name="Crous P."/>
            <person name="Grigoriev I."/>
        </authorList>
    </citation>
    <scope>NUCLEOTIDE SEQUENCE</scope>
    <source>
        <strain evidence="5">CBS 269.34</strain>
    </source>
</reference>
<keyword evidence="6" id="KW-1185">Reference proteome</keyword>
<evidence type="ECO:0000256" key="2">
    <source>
        <dbReference type="ARBA" id="ARBA00023163"/>
    </source>
</evidence>
<dbReference type="OrthoDB" id="6247875at2759"/>
<dbReference type="Gene3D" id="1.10.30.10">
    <property type="entry name" value="High mobility group box domain"/>
    <property type="match status" value="1"/>
</dbReference>
<dbReference type="PROSITE" id="PS50118">
    <property type="entry name" value="HMG_BOX_2"/>
    <property type="match status" value="1"/>
</dbReference>
<dbReference type="SMART" id="SM00398">
    <property type="entry name" value="HMG"/>
    <property type="match status" value="1"/>
</dbReference>
<feature type="DNA-binding region" description="HMG box" evidence="3">
    <location>
        <begin position="3"/>
        <end position="71"/>
    </location>
</feature>
<dbReference type="CDD" id="cd01389">
    <property type="entry name" value="HMG-box_ROX1-like"/>
    <property type="match status" value="1"/>
</dbReference>
<dbReference type="GO" id="GO:0030154">
    <property type="term" value="P:cell differentiation"/>
    <property type="evidence" value="ECO:0007669"/>
    <property type="project" value="TreeGrafter"/>
</dbReference>
<dbReference type="GO" id="GO:0005634">
    <property type="term" value="C:nucleus"/>
    <property type="evidence" value="ECO:0007669"/>
    <property type="project" value="UniProtKB-UniRule"/>
</dbReference>
<dbReference type="Pfam" id="PF00505">
    <property type="entry name" value="HMG_box"/>
    <property type="match status" value="1"/>
</dbReference>
<organism evidence="5 6">
    <name type="scientific">Lophium mytilinum</name>
    <dbReference type="NCBI Taxonomy" id="390894"/>
    <lineage>
        <taxon>Eukaryota</taxon>
        <taxon>Fungi</taxon>
        <taxon>Dikarya</taxon>
        <taxon>Ascomycota</taxon>
        <taxon>Pezizomycotina</taxon>
        <taxon>Dothideomycetes</taxon>
        <taxon>Pleosporomycetidae</taxon>
        <taxon>Mytilinidiales</taxon>
        <taxon>Mytilinidiaceae</taxon>
        <taxon>Lophium</taxon>
    </lineage>
</organism>
<keyword evidence="3" id="KW-0539">Nucleus</keyword>
<dbReference type="PANTHER" id="PTHR10270:SF161">
    <property type="entry name" value="SEX-DETERMINING REGION Y PROTEIN"/>
    <property type="match status" value="1"/>
</dbReference>
<dbReference type="SUPFAM" id="SSF47095">
    <property type="entry name" value="HMG-box"/>
    <property type="match status" value="1"/>
</dbReference>